<keyword evidence="1" id="KW-0812">Transmembrane</keyword>
<organism evidence="2 3">
    <name type="scientific">Trifolium pratense</name>
    <name type="common">Red clover</name>
    <dbReference type="NCBI Taxonomy" id="57577"/>
    <lineage>
        <taxon>Eukaryota</taxon>
        <taxon>Viridiplantae</taxon>
        <taxon>Streptophyta</taxon>
        <taxon>Embryophyta</taxon>
        <taxon>Tracheophyta</taxon>
        <taxon>Spermatophyta</taxon>
        <taxon>Magnoliopsida</taxon>
        <taxon>eudicotyledons</taxon>
        <taxon>Gunneridae</taxon>
        <taxon>Pentapetalae</taxon>
        <taxon>rosids</taxon>
        <taxon>fabids</taxon>
        <taxon>Fabales</taxon>
        <taxon>Fabaceae</taxon>
        <taxon>Papilionoideae</taxon>
        <taxon>50 kb inversion clade</taxon>
        <taxon>NPAAA clade</taxon>
        <taxon>Hologalegina</taxon>
        <taxon>IRL clade</taxon>
        <taxon>Trifolieae</taxon>
        <taxon>Trifolium</taxon>
    </lineage>
</organism>
<feature type="transmembrane region" description="Helical" evidence="1">
    <location>
        <begin position="61"/>
        <end position="79"/>
    </location>
</feature>
<comment type="caution">
    <text evidence="2">The sequence shown here is derived from an EMBL/GenBank/DDBJ whole genome shotgun (WGS) entry which is preliminary data.</text>
</comment>
<keyword evidence="1" id="KW-0472">Membrane</keyword>
<evidence type="ECO:0000313" key="2">
    <source>
        <dbReference type="EMBL" id="PNY07822.1"/>
    </source>
</evidence>
<proteinExistence type="predicted"/>
<dbReference type="EMBL" id="ASHM01002125">
    <property type="protein sequence ID" value="PNY07822.1"/>
    <property type="molecule type" value="Genomic_DNA"/>
</dbReference>
<keyword evidence="1" id="KW-1133">Transmembrane helix</keyword>
<protein>
    <submittedName>
        <fullName evidence="2">Uncharacterized protein</fullName>
    </submittedName>
</protein>
<dbReference type="AlphaFoldDB" id="A0A2K3NXP9"/>
<feature type="transmembrane region" description="Helical" evidence="1">
    <location>
        <begin position="29"/>
        <end position="49"/>
    </location>
</feature>
<evidence type="ECO:0000256" key="1">
    <source>
        <dbReference type="SAM" id="Phobius"/>
    </source>
</evidence>
<feature type="transmembrane region" description="Helical" evidence="1">
    <location>
        <begin position="129"/>
        <end position="148"/>
    </location>
</feature>
<feature type="transmembrane region" description="Helical" evidence="1">
    <location>
        <begin position="168"/>
        <end position="185"/>
    </location>
</feature>
<dbReference type="Proteomes" id="UP000236291">
    <property type="component" value="Unassembled WGS sequence"/>
</dbReference>
<reference evidence="2 3" key="1">
    <citation type="journal article" date="2014" name="Am. J. Bot.">
        <title>Genome assembly and annotation for red clover (Trifolium pratense; Fabaceae).</title>
        <authorList>
            <person name="Istvanek J."/>
            <person name="Jaros M."/>
            <person name="Krenek A."/>
            <person name="Repkova J."/>
        </authorList>
    </citation>
    <scope>NUCLEOTIDE SEQUENCE [LARGE SCALE GENOMIC DNA]</scope>
    <source>
        <strain evidence="3">cv. Tatra</strain>
        <tissue evidence="2">Young leaves</tissue>
    </source>
</reference>
<evidence type="ECO:0000313" key="3">
    <source>
        <dbReference type="Proteomes" id="UP000236291"/>
    </source>
</evidence>
<name>A0A2K3NXP9_TRIPR</name>
<accession>A0A2K3NXP9</accession>
<feature type="transmembrane region" description="Helical" evidence="1">
    <location>
        <begin position="85"/>
        <end position="108"/>
    </location>
</feature>
<reference evidence="2 3" key="2">
    <citation type="journal article" date="2017" name="Front. Plant Sci.">
        <title>Gene Classification and Mining of Molecular Markers Useful in Red Clover (Trifolium pratense) Breeding.</title>
        <authorList>
            <person name="Istvanek J."/>
            <person name="Dluhosova J."/>
            <person name="Dluhos P."/>
            <person name="Patkova L."/>
            <person name="Nedelnik J."/>
            <person name="Repkova J."/>
        </authorList>
    </citation>
    <scope>NUCLEOTIDE SEQUENCE [LARGE SCALE GENOMIC DNA]</scope>
    <source>
        <strain evidence="3">cv. Tatra</strain>
        <tissue evidence="2">Young leaves</tissue>
    </source>
</reference>
<sequence>MSLTSAPPSPSLLFFPVCAARDSFFVLGSGLLAGGWVGVWLWVVRWLAAPLASLGLFRTDLLVLVCLVADEVGSFIYFGGLEITGTSGCLCCLVWDGVVVVGGVAVLMRWGLAVPRQRGLQILFCRHRWVYGYQCVLWLCSGAALVALGLGGFGDGVPPMGCWFCLDFAPVVFGYVVFAMVGVFYSRMASVAGLLRFKNIILSVKTLSLLSFVSLRRQSRNQIANVDFLLIPDASSDLHRAGCVGGLQFARICVECV</sequence>
<gene>
    <name evidence="2" type="ORF">L195_g004328</name>
</gene>